<dbReference type="Proteomes" id="UP000189941">
    <property type="component" value="Unassembled WGS sequence"/>
</dbReference>
<keyword evidence="9" id="KW-0564">Palmitate</keyword>
<dbReference type="AlphaFoldDB" id="A0A1T4JPG9"/>
<dbReference type="GO" id="GO:0051205">
    <property type="term" value="P:protein insertion into membrane"/>
    <property type="evidence" value="ECO:0007669"/>
    <property type="project" value="TreeGrafter"/>
</dbReference>
<evidence type="ECO:0000256" key="1">
    <source>
        <dbReference type="ARBA" id="ARBA00004651"/>
    </source>
</evidence>
<dbReference type="GO" id="GO:0015031">
    <property type="term" value="P:protein transport"/>
    <property type="evidence" value="ECO:0007669"/>
    <property type="project" value="UniProtKB-KW"/>
</dbReference>
<reference evidence="15" key="1">
    <citation type="submission" date="2017-02" db="EMBL/GenBank/DDBJ databases">
        <authorList>
            <person name="Varghese N."/>
            <person name="Submissions S."/>
        </authorList>
    </citation>
    <scope>NUCLEOTIDE SEQUENCE [LARGE SCALE GENOMIC DNA]</scope>
    <source>
        <strain evidence="15">DSM 15739</strain>
    </source>
</reference>
<comment type="caution">
    <text evidence="12">Lacks conserved residue(s) required for the propagation of feature annotation.</text>
</comment>
<dbReference type="InterPro" id="IPR001708">
    <property type="entry name" value="YidC/ALB3/OXA1/COX18"/>
</dbReference>
<dbReference type="EMBL" id="FUWO01000002">
    <property type="protein sequence ID" value="SJZ31945.1"/>
    <property type="molecule type" value="Genomic_DNA"/>
</dbReference>
<feature type="domain" description="Membrane insertase YidC/Oxa/ALB C-terminal" evidence="13">
    <location>
        <begin position="62"/>
        <end position="244"/>
    </location>
</feature>
<dbReference type="NCBIfam" id="TIGR03592">
    <property type="entry name" value="yidC_oxa1_cterm"/>
    <property type="match status" value="1"/>
</dbReference>
<evidence type="ECO:0000256" key="10">
    <source>
        <dbReference type="ARBA" id="ARBA00023186"/>
    </source>
</evidence>
<keyword evidence="6 12" id="KW-0653">Protein transport</keyword>
<keyword evidence="2 12" id="KW-0813">Transport</keyword>
<dbReference type="PANTHER" id="PTHR12428">
    <property type="entry name" value="OXA1"/>
    <property type="match status" value="1"/>
</dbReference>
<feature type="transmembrane region" description="Helical" evidence="12">
    <location>
        <begin position="173"/>
        <end position="191"/>
    </location>
</feature>
<evidence type="ECO:0000259" key="13">
    <source>
        <dbReference type="Pfam" id="PF02096"/>
    </source>
</evidence>
<keyword evidence="8 12" id="KW-0472">Membrane</keyword>
<evidence type="ECO:0000256" key="7">
    <source>
        <dbReference type="ARBA" id="ARBA00022989"/>
    </source>
</evidence>
<proteinExistence type="inferred from homology"/>
<gene>
    <name evidence="12" type="primary">yidC</name>
    <name evidence="14" type="ORF">SAMN02746011_00240</name>
</gene>
<evidence type="ECO:0000256" key="5">
    <source>
        <dbReference type="ARBA" id="ARBA00022729"/>
    </source>
</evidence>
<comment type="subcellular location">
    <subcellularLocation>
        <location evidence="1 12">Cell membrane</location>
        <topology evidence="1 12">Multi-pass membrane protein</topology>
    </subcellularLocation>
</comment>
<keyword evidence="10 12" id="KW-0143">Chaperone</keyword>
<keyword evidence="4 12" id="KW-0812">Transmembrane</keyword>
<organism evidence="14 15">
    <name type="scientific">Globicatella sulfidifaciens DSM 15739</name>
    <dbReference type="NCBI Taxonomy" id="1121925"/>
    <lineage>
        <taxon>Bacteria</taxon>
        <taxon>Bacillati</taxon>
        <taxon>Bacillota</taxon>
        <taxon>Bacilli</taxon>
        <taxon>Lactobacillales</taxon>
        <taxon>Aerococcaceae</taxon>
        <taxon>Globicatella</taxon>
    </lineage>
</organism>
<keyword evidence="7 12" id="KW-1133">Transmembrane helix</keyword>
<evidence type="ECO:0000256" key="4">
    <source>
        <dbReference type="ARBA" id="ARBA00022692"/>
    </source>
</evidence>
<accession>A0A1T4JPG9</accession>
<evidence type="ECO:0000256" key="2">
    <source>
        <dbReference type="ARBA" id="ARBA00022448"/>
    </source>
</evidence>
<dbReference type="PROSITE" id="PS51257">
    <property type="entry name" value="PROKAR_LIPOPROTEIN"/>
    <property type="match status" value="1"/>
</dbReference>
<dbReference type="Pfam" id="PF02096">
    <property type="entry name" value="60KD_IMP"/>
    <property type="match status" value="1"/>
</dbReference>
<dbReference type="CDD" id="cd20070">
    <property type="entry name" value="5TM_YidC_Alb3"/>
    <property type="match status" value="1"/>
</dbReference>
<evidence type="ECO:0000256" key="3">
    <source>
        <dbReference type="ARBA" id="ARBA00022475"/>
    </source>
</evidence>
<evidence type="ECO:0000313" key="15">
    <source>
        <dbReference type="Proteomes" id="UP000189941"/>
    </source>
</evidence>
<comment type="function">
    <text evidence="12">Required for the insertion and/or proper folding and/or complex formation of integral membrane proteins into the membrane. Involved in integration of membrane proteins that insert both dependently and independently of the Sec translocase complex, as well as at least some lipoproteins.</text>
</comment>
<evidence type="ECO:0000256" key="8">
    <source>
        <dbReference type="ARBA" id="ARBA00023136"/>
    </source>
</evidence>
<evidence type="ECO:0000313" key="14">
    <source>
        <dbReference type="EMBL" id="SJZ31945.1"/>
    </source>
</evidence>
<dbReference type="STRING" id="1121925.SAMN02746011_00240"/>
<dbReference type="OrthoDB" id="9780552at2"/>
<dbReference type="InterPro" id="IPR023060">
    <property type="entry name" value="YidC/YidC1/YidC2_Firmicutes"/>
</dbReference>
<dbReference type="RefSeq" id="WP_078755109.1">
    <property type="nucleotide sequence ID" value="NZ_FUWO01000002.1"/>
</dbReference>
<feature type="transmembrane region" description="Helical" evidence="12">
    <location>
        <begin position="50"/>
        <end position="77"/>
    </location>
</feature>
<protein>
    <recommendedName>
        <fullName evidence="12">Membrane protein insertase YidC</fullName>
    </recommendedName>
    <alternativeName>
        <fullName evidence="12">Foldase YidC</fullName>
    </alternativeName>
    <alternativeName>
        <fullName evidence="12">Membrane integrase YidC</fullName>
    </alternativeName>
    <alternativeName>
        <fullName evidence="12">Membrane protein YidC</fullName>
    </alternativeName>
</protein>
<keyword evidence="3 12" id="KW-1003">Cell membrane</keyword>
<evidence type="ECO:0000256" key="11">
    <source>
        <dbReference type="ARBA" id="ARBA00023288"/>
    </source>
</evidence>
<dbReference type="PRINTS" id="PR00701">
    <property type="entry name" value="60KDINNERMP"/>
</dbReference>
<keyword evidence="11 12" id="KW-0449">Lipoprotein</keyword>
<keyword evidence="15" id="KW-1185">Reference proteome</keyword>
<evidence type="ECO:0000256" key="12">
    <source>
        <dbReference type="HAMAP-Rule" id="MF_01811"/>
    </source>
</evidence>
<dbReference type="HAMAP" id="MF_01811">
    <property type="entry name" value="YidC_type2"/>
    <property type="match status" value="1"/>
</dbReference>
<sequence>MKKNYKKWLQIILLLSIVLVLTACGNVNEPISAESTNLWDRYIIYNLSQFIIWLSNLFGGSYALGIIIFTILIRALLIPLTKMQLKSQREMQALQPELDKIKEKYPNRDRESMQLAQEEQQQLLESHGVNQFAGCLPLLIQLPVMMSLYQSISRTPELKQGHFLWTNLGQMDPLFILPILAAVLTFANSYFTMKSNKNPNSQVKTMMYIMPAFILLISLGLPSAVTLYWVVSNAITLIQTFVYNNPYKIIAEREAKLQAEKEKQRALRKALKRVKK</sequence>
<dbReference type="GO" id="GO:0005886">
    <property type="term" value="C:plasma membrane"/>
    <property type="evidence" value="ECO:0007669"/>
    <property type="project" value="UniProtKB-SubCell"/>
</dbReference>
<dbReference type="GO" id="GO:0032977">
    <property type="term" value="F:membrane insertase activity"/>
    <property type="evidence" value="ECO:0007669"/>
    <property type="project" value="InterPro"/>
</dbReference>
<dbReference type="InterPro" id="IPR047196">
    <property type="entry name" value="YidC_ALB_C"/>
</dbReference>
<evidence type="ECO:0000256" key="9">
    <source>
        <dbReference type="ARBA" id="ARBA00023139"/>
    </source>
</evidence>
<feature type="transmembrane region" description="Helical" evidence="12">
    <location>
        <begin position="212"/>
        <end position="231"/>
    </location>
</feature>
<name>A0A1T4JPG9_9LACT</name>
<comment type="similarity">
    <text evidence="12">Belongs to the OXA1/ALB3/YidC family. Type 2 subfamily.</text>
</comment>
<evidence type="ECO:0000256" key="6">
    <source>
        <dbReference type="ARBA" id="ARBA00022927"/>
    </source>
</evidence>
<dbReference type="PANTHER" id="PTHR12428:SF65">
    <property type="entry name" value="CYTOCHROME C OXIDASE ASSEMBLY PROTEIN COX18, MITOCHONDRIAL"/>
    <property type="match status" value="1"/>
</dbReference>
<keyword evidence="5 12" id="KW-0732">Signal</keyword>
<dbReference type="InterPro" id="IPR028055">
    <property type="entry name" value="YidC/Oxa/ALB_C"/>
</dbReference>